<dbReference type="InterPro" id="IPR055129">
    <property type="entry name" value="YEATS_dom"/>
</dbReference>
<keyword evidence="1" id="KW-0479">Metal-binding</keyword>
<dbReference type="Pfam" id="PF00097">
    <property type="entry name" value="zf-C3HC4"/>
    <property type="match status" value="1"/>
</dbReference>
<evidence type="ECO:0000313" key="8">
    <source>
        <dbReference type="EMBL" id="KAK8074175.1"/>
    </source>
</evidence>
<evidence type="ECO:0000256" key="3">
    <source>
        <dbReference type="ARBA" id="ARBA00022833"/>
    </source>
</evidence>
<evidence type="ECO:0000256" key="4">
    <source>
        <dbReference type="PROSITE-ProRule" id="PRU00175"/>
    </source>
</evidence>
<accession>A0ABR1VSD8</accession>
<dbReference type="Gene3D" id="3.30.40.10">
    <property type="entry name" value="Zinc/RING finger domain, C3HC4 (zinc finger)"/>
    <property type="match status" value="1"/>
</dbReference>
<dbReference type="InterPro" id="IPR017907">
    <property type="entry name" value="Znf_RING_CS"/>
</dbReference>
<comment type="subcellular location">
    <subcellularLocation>
        <location evidence="5">Nucleus</location>
    </subcellularLocation>
</comment>
<dbReference type="SUPFAM" id="SSF57850">
    <property type="entry name" value="RING/U-box"/>
    <property type="match status" value="1"/>
</dbReference>
<dbReference type="RefSeq" id="XP_066718650.1">
    <property type="nucleotide sequence ID" value="XM_066856483.1"/>
</dbReference>
<dbReference type="InterPro" id="IPR013083">
    <property type="entry name" value="Znf_RING/FYVE/PHD"/>
</dbReference>
<sequence>MPESSTPTGSKEDPDDIATEVSIGGKVSVEVVQKEEVHEDDFCPICRLLLYDPVVTACHHMLCKFCMATWASVSLAQPMVPVDVDEEPVEFDPVADLQARCPMCRTLTTALPSPARQDELRAKYPNTYANRETEVLSESRGGGVEDGKSVQTITVYIGNRHQDVVAPGAGGPLLGDMHDWTFFVHIYLHPLAPRNYVIRQRAPYQISRRSWGPFVVTAEVILKDGYSWVSEDARESPDGAVKGMLRMEWMLDFDGFGGRGSMGRYQLKVKHDRD</sequence>
<evidence type="ECO:0000256" key="1">
    <source>
        <dbReference type="ARBA" id="ARBA00022723"/>
    </source>
</evidence>
<dbReference type="PROSITE" id="PS50089">
    <property type="entry name" value="ZF_RING_2"/>
    <property type="match status" value="1"/>
</dbReference>
<dbReference type="PROSITE" id="PS51037">
    <property type="entry name" value="YEATS"/>
    <property type="match status" value="1"/>
</dbReference>
<evidence type="ECO:0000259" key="7">
    <source>
        <dbReference type="PROSITE" id="PS51037"/>
    </source>
</evidence>
<proteinExistence type="predicted"/>
<dbReference type="GeneID" id="92089546"/>
<evidence type="ECO:0008006" key="10">
    <source>
        <dbReference type="Google" id="ProtNLM"/>
    </source>
</evidence>
<dbReference type="Proteomes" id="UP001480595">
    <property type="component" value="Unassembled WGS sequence"/>
</dbReference>
<dbReference type="SMART" id="SM00184">
    <property type="entry name" value="RING"/>
    <property type="match status" value="1"/>
</dbReference>
<organism evidence="8 9">
    <name type="scientific">Apiospora phragmitis</name>
    <dbReference type="NCBI Taxonomy" id="2905665"/>
    <lineage>
        <taxon>Eukaryota</taxon>
        <taxon>Fungi</taxon>
        <taxon>Dikarya</taxon>
        <taxon>Ascomycota</taxon>
        <taxon>Pezizomycotina</taxon>
        <taxon>Sordariomycetes</taxon>
        <taxon>Xylariomycetidae</taxon>
        <taxon>Amphisphaeriales</taxon>
        <taxon>Apiosporaceae</taxon>
        <taxon>Apiospora</taxon>
    </lineage>
</organism>
<keyword evidence="3" id="KW-0862">Zinc</keyword>
<feature type="domain" description="RING-type" evidence="6">
    <location>
        <begin position="43"/>
        <end position="105"/>
    </location>
</feature>
<dbReference type="PANTHER" id="PTHR15898">
    <property type="entry name" value="BIFUNCTIONAL APOPTOSIS REGULATOR"/>
    <property type="match status" value="1"/>
</dbReference>
<dbReference type="EMBL" id="JAQQWL010000005">
    <property type="protein sequence ID" value="KAK8074175.1"/>
    <property type="molecule type" value="Genomic_DNA"/>
</dbReference>
<evidence type="ECO:0000259" key="6">
    <source>
        <dbReference type="PROSITE" id="PS50089"/>
    </source>
</evidence>
<keyword evidence="9" id="KW-1185">Reference proteome</keyword>
<reference evidence="8 9" key="1">
    <citation type="submission" date="2023-01" db="EMBL/GenBank/DDBJ databases">
        <title>Analysis of 21 Apiospora genomes using comparative genomics revels a genus with tremendous synthesis potential of carbohydrate active enzymes and secondary metabolites.</title>
        <authorList>
            <person name="Sorensen T."/>
        </authorList>
    </citation>
    <scope>NUCLEOTIDE SEQUENCE [LARGE SCALE GENOMIC DNA]</scope>
    <source>
        <strain evidence="8 9">CBS 135458</strain>
    </source>
</reference>
<protein>
    <recommendedName>
        <fullName evidence="10">RING-type domain-containing protein</fullName>
    </recommendedName>
</protein>
<name>A0ABR1VSD8_9PEZI</name>
<feature type="domain" description="YEATS" evidence="7">
    <location>
        <begin position="116"/>
        <end position="274"/>
    </location>
</feature>
<dbReference type="InterPro" id="IPR001841">
    <property type="entry name" value="Znf_RING"/>
</dbReference>
<comment type="caution">
    <text evidence="8">The sequence shown here is derived from an EMBL/GenBank/DDBJ whole genome shotgun (WGS) entry which is preliminary data.</text>
</comment>
<gene>
    <name evidence="8" type="ORF">PG994_005074</name>
</gene>
<dbReference type="PROSITE" id="PS00518">
    <property type="entry name" value="ZF_RING_1"/>
    <property type="match status" value="1"/>
</dbReference>
<evidence type="ECO:0000313" key="9">
    <source>
        <dbReference type="Proteomes" id="UP001480595"/>
    </source>
</evidence>
<evidence type="ECO:0000256" key="2">
    <source>
        <dbReference type="ARBA" id="ARBA00022771"/>
    </source>
</evidence>
<keyword evidence="5" id="KW-0539">Nucleus</keyword>
<evidence type="ECO:0000256" key="5">
    <source>
        <dbReference type="PROSITE-ProRule" id="PRU00376"/>
    </source>
</evidence>
<dbReference type="PANTHER" id="PTHR15898:SF13">
    <property type="entry name" value="BIFUNCTIONAL APOPTOSIS REGULATOR"/>
    <property type="match status" value="1"/>
</dbReference>
<dbReference type="InterPro" id="IPR018957">
    <property type="entry name" value="Znf_C3HC4_RING-type"/>
</dbReference>
<keyword evidence="2 4" id="KW-0863">Zinc-finger</keyword>